<dbReference type="OrthoDB" id="122495at2759"/>
<sequence length="127" mass="13964">MSPQPNTPAIAEVVHTPTPSVIKPVEVSNIDVSKVPELDESILAPVIADSVKILQKRIMSSSSSSTSKRGKVKQFDVKENSLDPLDVIGAFNEYIASKNLDIKVLEMIDSNAYFGGYRYCFYIQKGN</sequence>
<organism evidence="1 2">
    <name type="scientific">Phytophthora nicotianae P1976</name>
    <dbReference type="NCBI Taxonomy" id="1317066"/>
    <lineage>
        <taxon>Eukaryota</taxon>
        <taxon>Sar</taxon>
        <taxon>Stramenopiles</taxon>
        <taxon>Oomycota</taxon>
        <taxon>Peronosporomycetes</taxon>
        <taxon>Peronosporales</taxon>
        <taxon>Peronosporaceae</taxon>
        <taxon>Phytophthora</taxon>
    </lineage>
</organism>
<comment type="caution">
    <text evidence="1">The sequence shown here is derived from an EMBL/GenBank/DDBJ whole genome shotgun (WGS) entry which is preliminary data.</text>
</comment>
<evidence type="ECO:0000313" key="1">
    <source>
        <dbReference type="EMBL" id="ETO69765.1"/>
    </source>
</evidence>
<evidence type="ECO:0000313" key="2">
    <source>
        <dbReference type="Proteomes" id="UP000028582"/>
    </source>
</evidence>
<dbReference type="Proteomes" id="UP000028582">
    <property type="component" value="Unassembled WGS sequence"/>
</dbReference>
<name>A0A080ZT04_PHYNI</name>
<protein>
    <submittedName>
        <fullName evidence="1">Uncharacterized protein</fullName>
    </submittedName>
</protein>
<dbReference type="EMBL" id="ANJA01002502">
    <property type="protein sequence ID" value="ETO69765.1"/>
    <property type="molecule type" value="Genomic_DNA"/>
</dbReference>
<accession>A0A080ZT04</accession>
<reference evidence="1 2" key="1">
    <citation type="submission" date="2013-11" db="EMBL/GenBank/DDBJ databases">
        <title>The Genome Sequence of Phytophthora parasitica P1976.</title>
        <authorList>
            <consortium name="The Broad Institute Genomics Platform"/>
            <person name="Russ C."/>
            <person name="Tyler B."/>
            <person name="Panabieres F."/>
            <person name="Shan W."/>
            <person name="Tripathy S."/>
            <person name="Grunwald N."/>
            <person name="Machado M."/>
            <person name="Johnson C.S."/>
            <person name="Walker B."/>
            <person name="Young S."/>
            <person name="Zeng Q."/>
            <person name="Gargeya S."/>
            <person name="Fitzgerald M."/>
            <person name="Haas B."/>
            <person name="Abouelleil A."/>
            <person name="Allen A.W."/>
            <person name="Alvarado L."/>
            <person name="Arachchi H.M."/>
            <person name="Berlin A.M."/>
            <person name="Chapman S.B."/>
            <person name="Gainer-Dewar J."/>
            <person name="Goldberg J."/>
            <person name="Griggs A."/>
            <person name="Gujja S."/>
            <person name="Hansen M."/>
            <person name="Howarth C."/>
            <person name="Imamovic A."/>
            <person name="Ireland A."/>
            <person name="Larimer J."/>
            <person name="McCowan C."/>
            <person name="Murphy C."/>
            <person name="Pearson M."/>
            <person name="Poon T.W."/>
            <person name="Priest M."/>
            <person name="Roberts A."/>
            <person name="Saif S."/>
            <person name="Shea T."/>
            <person name="Sisk P."/>
            <person name="Sykes S."/>
            <person name="Wortman J."/>
            <person name="Nusbaum C."/>
            <person name="Birren B."/>
        </authorList>
    </citation>
    <scope>NUCLEOTIDE SEQUENCE [LARGE SCALE GENOMIC DNA]</scope>
    <source>
        <strain evidence="1 2">P1976</strain>
    </source>
</reference>
<gene>
    <name evidence="1" type="ORF">F444_13701</name>
</gene>
<dbReference type="AlphaFoldDB" id="A0A080ZT04"/>
<proteinExistence type="predicted"/>